<evidence type="ECO:0000313" key="1">
    <source>
        <dbReference type="EMBL" id="EKM50144.1"/>
    </source>
</evidence>
<sequence>MYYPTPNPCADLAEYPHAFVCSEANKEEWLQLQSERKRLESELTEVSRRMNSFTYPCRIPVELLAEVFAYVGAYRPGQHTTDAIIQVSHVCHHWRVVANPIRMIYPNFWPGRKPEYQCMILQRSEDCSLYVSGNVRRCGDSEFGLVFDELRRIYSLEFPSTPRASAIAWLASQPSHFLSAPRLVFLSEASPNWPTDYTDDWDDDDFESRSLIPILAMPRLRHIELGEFDDNALDSLTLMCRELDLEELEDSTHDISKFLAVLGRAPLLESFRIYGGVWHAAPRTSRNIPMPKLEQIVLERVQLETWGPFLHDITAPNLSAARIMGVAVSSANSSVPHHLAELLTAATTVVSMATAAWRRGAESSFELGITQTSENMWLLGSASSCIAEPLTDAFYRRWNNSKNAFHVFLPDALGMSLLRNSLAGPEIQHLVICNPGYAWDVTGCSRVLGTLNPNIEEVTFSNVNLDLIVALLSQDPPPLSKLRTLHLYMCTRALYSESLEPMDAVSQDQLIEMQLTSRVRSRSLSNFLVMVRQRRALGMPVQRLSFFRCQWQWSSEEEAAFLAVIPDFSVGCFEPVNE</sequence>
<dbReference type="Proteomes" id="UP000008370">
    <property type="component" value="Unassembled WGS sequence"/>
</dbReference>
<dbReference type="GeneID" id="18909352"/>
<organism evidence="1 2">
    <name type="scientific">Phanerochaete carnosa (strain HHB-10118-sp)</name>
    <name type="common">White-rot fungus</name>
    <name type="synonym">Peniophora carnosa</name>
    <dbReference type="NCBI Taxonomy" id="650164"/>
    <lineage>
        <taxon>Eukaryota</taxon>
        <taxon>Fungi</taxon>
        <taxon>Dikarya</taxon>
        <taxon>Basidiomycota</taxon>
        <taxon>Agaricomycotina</taxon>
        <taxon>Agaricomycetes</taxon>
        <taxon>Polyporales</taxon>
        <taxon>Phanerochaetaceae</taxon>
        <taxon>Phanerochaete</taxon>
    </lineage>
</organism>
<accession>K5VU85</accession>
<keyword evidence="2" id="KW-1185">Reference proteome</keyword>
<proteinExistence type="predicted"/>
<dbReference type="HOGENOM" id="CLU_471807_0_0_1"/>
<dbReference type="KEGG" id="pco:PHACADRAFT_166716"/>
<dbReference type="AlphaFoldDB" id="K5VU85"/>
<gene>
    <name evidence="1" type="ORF">PHACADRAFT_166716</name>
</gene>
<dbReference type="RefSeq" id="XP_007401334.1">
    <property type="nucleotide sequence ID" value="XM_007401272.1"/>
</dbReference>
<evidence type="ECO:0000313" key="2">
    <source>
        <dbReference type="Proteomes" id="UP000008370"/>
    </source>
</evidence>
<protein>
    <recommendedName>
        <fullName evidence="3">F-box domain-containing protein</fullName>
    </recommendedName>
</protein>
<dbReference type="InParanoid" id="K5VU85"/>
<dbReference type="EMBL" id="JH930479">
    <property type="protein sequence ID" value="EKM50144.1"/>
    <property type="molecule type" value="Genomic_DNA"/>
</dbReference>
<name>K5VU85_PHACS</name>
<reference evidence="1 2" key="1">
    <citation type="journal article" date="2012" name="BMC Genomics">
        <title>Comparative genomics of the white-rot fungi, Phanerochaete carnosa and P. chrysosporium, to elucidate the genetic basis of the distinct wood types they colonize.</title>
        <authorList>
            <person name="Suzuki H."/>
            <person name="MacDonald J."/>
            <person name="Syed K."/>
            <person name="Salamov A."/>
            <person name="Hori C."/>
            <person name="Aerts A."/>
            <person name="Henrissat B."/>
            <person name="Wiebenga A."/>
            <person name="vanKuyk P.A."/>
            <person name="Barry K."/>
            <person name="Lindquist E."/>
            <person name="LaButti K."/>
            <person name="Lapidus A."/>
            <person name="Lucas S."/>
            <person name="Coutinho P."/>
            <person name="Gong Y."/>
            <person name="Samejima M."/>
            <person name="Mahadevan R."/>
            <person name="Abou-Zaid M."/>
            <person name="de Vries R.P."/>
            <person name="Igarashi K."/>
            <person name="Yadav J.S."/>
            <person name="Grigoriev I.V."/>
            <person name="Master E.R."/>
        </authorList>
    </citation>
    <scope>NUCLEOTIDE SEQUENCE [LARGE SCALE GENOMIC DNA]</scope>
    <source>
        <strain evidence="1 2">HHB-10118-sp</strain>
    </source>
</reference>
<evidence type="ECO:0008006" key="3">
    <source>
        <dbReference type="Google" id="ProtNLM"/>
    </source>
</evidence>
<dbReference type="OrthoDB" id="2800666at2759"/>